<evidence type="ECO:0000313" key="15">
    <source>
        <dbReference type="EMBL" id="KOC93083.1"/>
    </source>
</evidence>
<evidence type="ECO:0000313" key="14">
    <source>
        <dbReference type="EMBL" id="KOC90657.1"/>
    </source>
</evidence>
<feature type="binding site" description="covalent" evidence="9">
    <location>
        <position position="202"/>
    </location>
    <ligand>
        <name>heme c</name>
        <dbReference type="ChEBI" id="CHEBI:61717"/>
        <label>2</label>
    </ligand>
</feature>
<feature type="domain" description="Cytochrome c" evidence="13">
    <location>
        <begin position="187"/>
        <end position="296"/>
    </location>
</feature>
<dbReference type="InterPro" id="IPR009056">
    <property type="entry name" value="Cyt_c-like_dom"/>
</dbReference>
<dbReference type="InterPro" id="IPR014353">
    <property type="entry name" value="Membr-bd_ADH_cyt_c"/>
</dbReference>
<organism evidence="15 16">
    <name type="scientific">Winslowiella iniecta</name>
    <dbReference type="NCBI Taxonomy" id="1560201"/>
    <lineage>
        <taxon>Bacteria</taxon>
        <taxon>Pseudomonadati</taxon>
        <taxon>Pseudomonadota</taxon>
        <taxon>Gammaproteobacteria</taxon>
        <taxon>Enterobacterales</taxon>
        <taxon>Erwiniaceae</taxon>
        <taxon>Winslowiella</taxon>
    </lineage>
</organism>
<feature type="binding site" description="covalent" evidence="9">
    <location>
        <position position="57"/>
    </location>
    <ligand>
        <name>heme c</name>
        <dbReference type="ChEBI" id="CHEBI:61717"/>
        <label>1</label>
    </ligand>
</feature>
<feature type="binding site" description="axial binding residue" evidence="10">
    <location>
        <position position="58"/>
    </location>
    <ligand>
        <name>heme c</name>
        <dbReference type="ChEBI" id="CHEBI:61717"/>
        <label>1</label>
    </ligand>
    <ligandPart>
        <name>Fe</name>
        <dbReference type="ChEBI" id="CHEBI:18248"/>
    </ligandPart>
</feature>
<keyword evidence="2" id="KW-1003">Cell membrane</keyword>
<keyword evidence="7 10" id="KW-0408">Iron</keyword>
<dbReference type="PANTHER" id="PTHR35008:SF8">
    <property type="entry name" value="ALCOHOL DEHYDROGENASE CYTOCHROME C SUBUNIT"/>
    <property type="match status" value="1"/>
</dbReference>
<feature type="transmembrane region" description="Helical" evidence="11">
    <location>
        <begin position="447"/>
        <end position="466"/>
    </location>
</feature>
<dbReference type="EMBL" id="JRXF01000017">
    <property type="protein sequence ID" value="KOC93083.1"/>
    <property type="molecule type" value="Genomic_DNA"/>
</dbReference>
<keyword evidence="6" id="KW-0677">Repeat</keyword>
<keyword evidence="11" id="KW-0812">Transmembrane</keyword>
<dbReference type="PIRSF" id="PIRSF000018">
    <property type="entry name" value="Mb_ADH_cyt_c"/>
    <property type="match status" value="1"/>
</dbReference>
<feature type="binding site" description="covalent" evidence="9">
    <location>
        <position position="337"/>
    </location>
    <ligand>
        <name>heme c</name>
        <dbReference type="ChEBI" id="CHEBI:61717"/>
        <label>3</label>
    </ligand>
</feature>
<evidence type="ECO:0000256" key="5">
    <source>
        <dbReference type="ARBA" id="ARBA00022729"/>
    </source>
</evidence>
<keyword evidence="4 10" id="KW-0479">Metal-binding</keyword>
<evidence type="ECO:0000256" key="11">
    <source>
        <dbReference type="SAM" id="Phobius"/>
    </source>
</evidence>
<feature type="chain" id="PRO_5008219511" evidence="12">
    <location>
        <begin position="33"/>
        <end position="476"/>
    </location>
</feature>
<dbReference type="EMBL" id="JRXE01000009">
    <property type="protein sequence ID" value="KOC90657.1"/>
    <property type="molecule type" value="Genomic_DNA"/>
</dbReference>
<evidence type="ECO:0000256" key="3">
    <source>
        <dbReference type="ARBA" id="ARBA00022617"/>
    </source>
</evidence>
<evidence type="ECO:0000259" key="13">
    <source>
        <dbReference type="PROSITE" id="PS51007"/>
    </source>
</evidence>
<dbReference type="Pfam" id="PF00034">
    <property type="entry name" value="Cytochrom_C"/>
    <property type="match status" value="3"/>
</dbReference>
<evidence type="ECO:0000256" key="4">
    <source>
        <dbReference type="ARBA" id="ARBA00022723"/>
    </source>
</evidence>
<evidence type="ECO:0000313" key="17">
    <source>
        <dbReference type="Proteomes" id="UP000037088"/>
    </source>
</evidence>
<evidence type="ECO:0000256" key="6">
    <source>
        <dbReference type="ARBA" id="ARBA00022737"/>
    </source>
</evidence>
<evidence type="ECO:0000256" key="1">
    <source>
        <dbReference type="ARBA" id="ARBA00004236"/>
    </source>
</evidence>
<dbReference type="STRING" id="1560201.NG42_08065"/>
<name>A0A0L7TCK1_9GAMM</name>
<proteinExistence type="predicted"/>
<keyword evidence="5 12" id="KW-0732">Signal</keyword>
<sequence>MSYFTFTGACQVRQFCLPFAISLILFSGVSHADARTENAQLIAKGKYLATAADCGACHTSPHQGATMAGGYAIPSPMGGIYASNITPSTTDGIGNYSEAEFARAVREGVNKQGQHLYPAMPYTAYAKISDDDIHALYFYFMHGVAPVDSPVPPTQLAFPFNIRASMAVWNLLFADNQRFTPTAGVSEQINRGDYLVNALAHCDTCHTPRNALMGQQNDRALSGGSLGSWYAPNITPDLQSGIGNWTPAELAQYLKTGHLSGKAQAAGPMAEAIEHSLQYLSDSDIAAMVAYLRQVPAVSNGDVRARESYGAVSGSEQQLRGQTGDVDAGWKVFSGSCANCHQPDGQGSERYPSLFHNTATGADRPDNLVSTILFGVQRTVHGEAIAMPEFGPNADFAMRLSDQQIADVSNYVLKNYGNPQVTVTAEQVKTLREGGETPLLVRLTRPAVMAGAGLALVLIVAGLVMIKRRRQHVAAK</sequence>
<feature type="binding site" description="covalent" evidence="9">
    <location>
        <position position="54"/>
    </location>
    <ligand>
        <name>heme c</name>
        <dbReference type="ChEBI" id="CHEBI:61717"/>
        <label>1</label>
    </ligand>
</feature>
<dbReference type="InterPro" id="IPR036909">
    <property type="entry name" value="Cyt_c-like_dom_sf"/>
</dbReference>
<comment type="subcellular location">
    <subcellularLocation>
        <location evidence="1">Cell membrane</location>
    </subcellularLocation>
</comment>
<dbReference type="Gene3D" id="1.10.760.10">
    <property type="entry name" value="Cytochrome c-like domain"/>
    <property type="match status" value="3"/>
</dbReference>
<keyword evidence="17" id="KW-1185">Reference proteome</keyword>
<protein>
    <submittedName>
        <fullName evidence="15">Cytochrome C</fullName>
    </submittedName>
</protein>
<dbReference type="GO" id="GO:0005506">
    <property type="term" value="F:iron ion binding"/>
    <property type="evidence" value="ECO:0007669"/>
    <property type="project" value="InterPro"/>
</dbReference>
<dbReference type="PATRIC" id="fig|1560201.3.peg.1721"/>
<feature type="binding site" description="covalent" evidence="9">
    <location>
        <position position="340"/>
    </location>
    <ligand>
        <name>heme c</name>
        <dbReference type="ChEBI" id="CHEBI:61717"/>
        <label>3</label>
    </ligand>
</feature>
<evidence type="ECO:0000256" key="7">
    <source>
        <dbReference type="ARBA" id="ARBA00023004"/>
    </source>
</evidence>
<feature type="domain" description="Cytochrome c" evidence="13">
    <location>
        <begin position="324"/>
        <end position="416"/>
    </location>
</feature>
<feature type="binding site" description="covalent" evidence="9">
    <location>
        <position position="205"/>
    </location>
    <ligand>
        <name>heme c</name>
        <dbReference type="ChEBI" id="CHEBI:61717"/>
        <label>2</label>
    </ligand>
</feature>
<dbReference type="PROSITE" id="PS51007">
    <property type="entry name" value="CYTC"/>
    <property type="match status" value="3"/>
</dbReference>
<evidence type="ECO:0000256" key="12">
    <source>
        <dbReference type="SAM" id="SignalP"/>
    </source>
</evidence>
<dbReference type="Proteomes" id="UP000036851">
    <property type="component" value="Unassembled WGS sequence"/>
</dbReference>
<dbReference type="InterPro" id="IPR051459">
    <property type="entry name" value="Cytochrome_c-type_DH"/>
</dbReference>
<dbReference type="GO" id="GO:0005886">
    <property type="term" value="C:plasma membrane"/>
    <property type="evidence" value="ECO:0007669"/>
    <property type="project" value="UniProtKB-SubCell"/>
</dbReference>
<evidence type="ECO:0000256" key="10">
    <source>
        <dbReference type="PIRSR" id="PIRSR000018-51"/>
    </source>
</evidence>
<reference evidence="16 17" key="1">
    <citation type="journal article" date="2015" name="Int. J. Syst. Evol. Microbiol.">
        <title>Erwinia iniecta sp. nov., isolated from Russian wheat aphids (Diuraphis noxia).</title>
        <authorList>
            <person name="Campillo T."/>
            <person name="Luna E."/>
            <person name="Portier P."/>
            <person name="Fischer-Le Saux M."/>
            <person name="Lapitan N."/>
            <person name="Tisserat N.A."/>
            <person name="Leach J.E."/>
        </authorList>
    </citation>
    <scope>NUCLEOTIDE SEQUENCE [LARGE SCALE GENOMIC DNA]</scope>
    <source>
        <strain evidence="14 17">B120</strain>
        <strain evidence="15 16">B149</strain>
    </source>
</reference>
<dbReference type="SUPFAM" id="SSF46626">
    <property type="entry name" value="Cytochrome c"/>
    <property type="match status" value="3"/>
</dbReference>
<dbReference type="Proteomes" id="UP000037088">
    <property type="component" value="Unassembled WGS sequence"/>
</dbReference>
<feature type="domain" description="Cytochrome c" evidence="13">
    <location>
        <begin position="40"/>
        <end position="144"/>
    </location>
</feature>
<feature type="binding site" description="axial binding residue" evidence="10">
    <location>
        <position position="206"/>
    </location>
    <ligand>
        <name>heme c</name>
        <dbReference type="ChEBI" id="CHEBI:61717"/>
        <label>2</label>
    </ligand>
    <ligandPart>
        <name>Fe</name>
        <dbReference type="ChEBI" id="CHEBI:18248"/>
    </ligandPart>
</feature>
<dbReference type="AlphaFoldDB" id="A0A0L7TCK1"/>
<evidence type="ECO:0000256" key="9">
    <source>
        <dbReference type="PIRSR" id="PIRSR000018-50"/>
    </source>
</evidence>
<comment type="cofactor">
    <cofactor evidence="9">
        <name>heme c</name>
        <dbReference type="ChEBI" id="CHEBI:61717"/>
    </cofactor>
    <text evidence="9">Binds 3 heme c groups covalently per subunit.</text>
</comment>
<keyword evidence="3 9" id="KW-0349">Heme</keyword>
<feature type="binding site" description="axial binding residue" evidence="10">
    <location>
        <position position="341"/>
    </location>
    <ligand>
        <name>heme c</name>
        <dbReference type="ChEBI" id="CHEBI:61717"/>
        <label>3</label>
    </ligand>
    <ligandPart>
        <name>Fe</name>
        <dbReference type="ChEBI" id="CHEBI:18248"/>
    </ligandPart>
</feature>
<evidence type="ECO:0000313" key="16">
    <source>
        <dbReference type="Proteomes" id="UP000036851"/>
    </source>
</evidence>
<dbReference type="GO" id="GO:0009055">
    <property type="term" value="F:electron transfer activity"/>
    <property type="evidence" value="ECO:0007669"/>
    <property type="project" value="InterPro"/>
</dbReference>
<dbReference type="PANTHER" id="PTHR35008">
    <property type="entry name" value="BLL4482 PROTEIN-RELATED"/>
    <property type="match status" value="1"/>
</dbReference>
<dbReference type="GO" id="GO:0016614">
    <property type="term" value="F:oxidoreductase activity, acting on CH-OH group of donors"/>
    <property type="evidence" value="ECO:0007669"/>
    <property type="project" value="InterPro"/>
</dbReference>
<evidence type="ECO:0000256" key="2">
    <source>
        <dbReference type="ARBA" id="ARBA00022475"/>
    </source>
</evidence>
<feature type="signal peptide" evidence="12">
    <location>
        <begin position="1"/>
        <end position="32"/>
    </location>
</feature>
<accession>A0A0L7TCK1</accession>
<keyword evidence="8 11" id="KW-0472">Membrane</keyword>
<keyword evidence="11" id="KW-1133">Transmembrane helix</keyword>
<evidence type="ECO:0000256" key="8">
    <source>
        <dbReference type="ARBA" id="ARBA00023136"/>
    </source>
</evidence>
<gene>
    <name evidence="14" type="ORF">NG42_08065</name>
    <name evidence="15" type="ORF">NG43_11930</name>
</gene>
<dbReference type="GO" id="GO:0020037">
    <property type="term" value="F:heme binding"/>
    <property type="evidence" value="ECO:0007669"/>
    <property type="project" value="InterPro"/>
</dbReference>
<comment type="caution">
    <text evidence="15">The sequence shown here is derived from an EMBL/GenBank/DDBJ whole genome shotgun (WGS) entry which is preliminary data.</text>
</comment>